<dbReference type="InterPro" id="IPR036702">
    <property type="entry name" value="ComB-like_sf"/>
</dbReference>
<proteinExistence type="inferred from homology"/>
<dbReference type="RefSeq" id="WP_270056255.1">
    <property type="nucleotide sequence ID" value="NZ_CP115149.1"/>
</dbReference>
<dbReference type="Proteomes" id="UP001212803">
    <property type="component" value="Chromosome"/>
</dbReference>
<dbReference type="PANTHER" id="PTHR37311:SF1">
    <property type="entry name" value="2-PHOSPHOSULFOLACTATE PHOSPHATASE-RELATED"/>
    <property type="match status" value="1"/>
</dbReference>
<dbReference type="EMBL" id="CP115149">
    <property type="protein sequence ID" value="WBL35730.1"/>
    <property type="molecule type" value="Genomic_DNA"/>
</dbReference>
<keyword evidence="9" id="KW-1185">Reference proteome</keyword>
<dbReference type="SUPFAM" id="SSF142823">
    <property type="entry name" value="ComB-like"/>
    <property type="match status" value="1"/>
</dbReference>
<evidence type="ECO:0000256" key="3">
    <source>
        <dbReference type="ARBA" id="ARBA00012953"/>
    </source>
</evidence>
<name>A0ABY7M5Q8_9CHLR</name>
<evidence type="ECO:0000256" key="1">
    <source>
        <dbReference type="ARBA" id="ARBA00001946"/>
    </source>
</evidence>
<evidence type="ECO:0000256" key="2">
    <source>
        <dbReference type="ARBA" id="ARBA00009997"/>
    </source>
</evidence>
<keyword evidence="5" id="KW-0378">Hydrolase</keyword>
<evidence type="ECO:0000313" key="8">
    <source>
        <dbReference type="EMBL" id="WBL35730.1"/>
    </source>
</evidence>
<comment type="cofactor">
    <cofactor evidence="1">
        <name>Mg(2+)</name>
        <dbReference type="ChEBI" id="CHEBI:18420"/>
    </cofactor>
</comment>
<dbReference type="InterPro" id="IPR005238">
    <property type="entry name" value="ComB-like"/>
</dbReference>
<evidence type="ECO:0000256" key="7">
    <source>
        <dbReference type="ARBA" id="ARBA00033711"/>
    </source>
</evidence>
<gene>
    <name evidence="8" type="ORF">O0235_13265</name>
</gene>
<evidence type="ECO:0000256" key="4">
    <source>
        <dbReference type="ARBA" id="ARBA00021948"/>
    </source>
</evidence>
<dbReference type="PANTHER" id="PTHR37311">
    <property type="entry name" value="2-PHOSPHOSULFOLACTATE PHOSPHATASE-RELATED"/>
    <property type="match status" value="1"/>
</dbReference>
<dbReference type="Pfam" id="PF04029">
    <property type="entry name" value="2-ph_phosp"/>
    <property type="match status" value="1"/>
</dbReference>
<dbReference type="EC" id="3.1.3.71" evidence="3"/>
<reference evidence="8 9" key="1">
    <citation type="journal article" date="2023" name="ISME J.">
        <title>Thermophilic Dehalococcoidia with unusual traits shed light on an unexpected past.</title>
        <authorList>
            <person name="Palmer M."/>
            <person name="Covington J.K."/>
            <person name="Zhou E.M."/>
            <person name="Thomas S.C."/>
            <person name="Habib N."/>
            <person name="Seymour C.O."/>
            <person name="Lai D."/>
            <person name="Johnston J."/>
            <person name="Hashimi A."/>
            <person name="Jiao J.Y."/>
            <person name="Muok A.R."/>
            <person name="Liu L."/>
            <person name="Xian W.D."/>
            <person name="Zhi X.Y."/>
            <person name="Li M.M."/>
            <person name="Silva L.P."/>
            <person name="Bowen B.P."/>
            <person name="Louie K."/>
            <person name="Briegel A."/>
            <person name="Pett-Ridge J."/>
            <person name="Weber P.K."/>
            <person name="Tocheva E.I."/>
            <person name="Woyke T."/>
            <person name="Northen T.R."/>
            <person name="Mayali X."/>
            <person name="Li W.J."/>
            <person name="Hedlund B.P."/>
        </authorList>
    </citation>
    <scope>NUCLEOTIDE SEQUENCE [LARGE SCALE GENOMIC DNA]</scope>
    <source>
        <strain evidence="8 9">YIM 72310</strain>
    </source>
</reference>
<evidence type="ECO:0000313" key="9">
    <source>
        <dbReference type="Proteomes" id="UP001212803"/>
    </source>
</evidence>
<keyword evidence="6" id="KW-0460">Magnesium</keyword>
<comment type="similarity">
    <text evidence="2">Belongs to the ComB family.</text>
</comment>
<evidence type="ECO:0000256" key="6">
    <source>
        <dbReference type="ARBA" id="ARBA00022842"/>
    </source>
</evidence>
<sequence length="239" mass="24239">MVRDIRLALLPPAGTWPRARAVAVVDALRATTTICALLGHGARAVIAADSEERARQLAAERGALLAGEVGGLPPPGFDLGNSPAAVDRAAVGGRDVVLFTTNGTKALCAASAAGPAIAAAAVNASAAASWLSHAEDVLIACAGEAGGTVFALEDFAVAAHLIQLLSRGHPAARLDDAARLALAIPEPLRLLREARHARDLEALGLAADIAFAGQADLFESVPLVTARGEGWARLEPAPA</sequence>
<comment type="catalytic activity">
    <reaction evidence="7">
        <text>(2R)-O-phospho-3-sulfolactate + H2O = (2R)-3-sulfolactate + phosphate</text>
        <dbReference type="Rhea" id="RHEA:23416"/>
        <dbReference type="ChEBI" id="CHEBI:15377"/>
        <dbReference type="ChEBI" id="CHEBI:15597"/>
        <dbReference type="ChEBI" id="CHEBI:43474"/>
        <dbReference type="ChEBI" id="CHEBI:58738"/>
        <dbReference type="EC" id="3.1.3.71"/>
    </reaction>
</comment>
<protein>
    <recommendedName>
        <fullName evidence="4">Probable 2-phosphosulfolactate phosphatase</fullName>
        <ecNumber evidence="3">3.1.3.71</ecNumber>
    </recommendedName>
</protein>
<organism evidence="8 9">
    <name type="scientific">Tepidiforma flava</name>
    <dbReference type="NCBI Taxonomy" id="3004094"/>
    <lineage>
        <taxon>Bacteria</taxon>
        <taxon>Bacillati</taxon>
        <taxon>Chloroflexota</taxon>
        <taxon>Tepidiformia</taxon>
        <taxon>Tepidiformales</taxon>
        <taxon>Tepidiformaceae</taxon>
        <taxon>Tepidiforma</taxon>
    </lineage>
</organism>
<accession>A0ABY7M5Q8</accession>
<evidence type="ECO:0000256" key="5">
    <source>
        <dbReference type="ARBA" id="ARBA00022801"/>
    </source>
</evidence>
<dbReference type="Gene3D" id="3.90.1560.10">
    <property type="entry name" value="ComB-like"/>
    <property type="match status" value="1"/>
</dbReference>